<sequence>MHADYCNQNFIATTKIPTVKVLEAITTKKCQEKFDLDSLEALGAAVNSRQIVSSVQNLDPSLMGATFGWESENSLPKVVGDVIESLAGAILVDSGYRKDIVFRRPLLDPLVSPETLKLQLESANKALLKLK</sequence>
<accession>A0AAD8JCX6</accession>
<dbReference type="GO" id="GO:0003723">
    <property type="term" value="F:RNA binding"/>
    <property type="evidence" value="ECO:0007669"/>
    <property type="project" value="TreeGrafter"/>
</dbReference>
<dbReference type="GO" id="GO:0004525">
    <property type="term" value="F:ribonuclease III activity"/>
    <property type="evidence" value="ECO:0007669"/>
    <property type="project" value="InterPro"/>
</dbReference>
<dbReference type="InterPro" id="IPR036389">
    <property type="entry name" value="RNase_III_sf"/>
</dbReference>
<dbReference type="GO" id="GO:0005634">
    <property type="term" value="C:nucleus"/>
    <property type="evidence" value="ECO:0007669"/>
    <property type="project" value="TreeGrafter"/>
</dbReference>
<evidence type="ECO:0000313" key="3">
    <source>
        <dbReference type="EMBL" id="KAK1401513.1"/>
    </source>
</evidence>
<dbReference type="PROSITE" id="PS50142">
    <property type="entry name" value="RNASE_3_2"/>
    <property type="match status" value="1"/>
</dbReference>
<gene>
    <name evidence="3" type="ORF">POM88_001118</name>
</gene>
<dbReference type="GO" id="GO:0030422">
    <property type="term" value="P:siRNA processing"/>
    <property type="evidence" value="ECO:0007669"/>
    <property type="project" value="TreeGrafter"/>
</dbReference>
<proteinExistence type="predicted"/>
<dbReference type="PANTHER" id="PTHR14950">
    <property type="entry name" value="DICER-RELATED"/>
    <property type="match status" value="1"/>
</dbReference>
<evidence type="ECO:0000259" key="2">
    <source>
        <dbReference type="PROSITE" id="PS50142"/>
    </source>
</evidence>
<comment type="caution">
    <text evidence="3">The sequence shown here is derived from an EMBL/GenBank/DDBJ whole genome shotgun (WGS) entry which is preliminary data.</text>
</comment>
<evidence type="ECO:0000256" key="1">
    <source>
        <dbReference type="ARBA" id="ARBA00022801"/>
    </source>
</evidence>
<dbReference type="InterPro" id="IPR000999">
    <property type="entry name" value="RNase_III_dom"/>
</dbReference>
<dbReference type="AlphaFoldDB" id="A0AAD8JCX6"/>
<name>A0AAD8JCX6_9APIA</name>
<organism evidence="3 4">
    <name type="scientific">Heracleum sosnowskyi</name>
    <dbReference type="NCBI Taxonomy" id="360622"/>
    <lineage>
        <taxon>Eukaryota</taxon>
        <taxon>Viridiplantae</taxon>
        <taxon>Streptophyta</taxon>
        <taxon>Embryophyta</taxon>
        <taxon>Tracheophyta</taxon>
        <taxon>Spermatophyta</taxon>
        <taxon>Magnoliopsida</taxon>
        <taxon>eudicotyledons</taxon>
        <taxon>Gunneridae</taxon>
        <taxon>Pentapetalae</taxon>
        <taxon>asterids</taxon>
        <taxon>campanulids</taxon>
        <taxon>Apiales</taxon>
        <taxon>Apiaceae</taxon>
        <taxon>Apioideae</taxon>
        <taxon>apioid superclade</taxon>
        <taxon>Tordylieae</taxon>
        <taxon>Tordyliinae</taxon>
        <taxon>Heracleum</taxon>
    </lineage>
</organism>
<protein>
    <recommendedName>
        <fullName evidence="2">RNase III domain-containing protein</fullName>
    </recommendedName>
</protein>
<keyword evidence="4" id="KW-1185">Reference proteome</keyword>
<dbReference type="PANTHER" id="PTHR14950:SF70">
    <property type="entry name" value="ENDORIBONUCLEASE DICER HOMOLOG 2"/>
    <property type="match status" value="1"/>
</dbReference>
<dbReference type="Gene3D" id="1.10.1520.10">
    <property type="entry name" value="Ribonuclease III domain"/>
    <property type="match status" value="1"/>
</dbReference>
<dbReference type="GO" id="GO:0005737">
    <property type="term" value="C:cytoplasm"/>
    <property type="evidence" value="ECO:0007669"/>
    <property type="project" value="TreeGrafter"/>
</dbReference>
<keyword evidence="1" id="KW-0378">Hydrolase</keyword>
<evidence type="ECO:0000313" key="4">
    <source>
        <dbReference type="Proteomes" id="UP001237642"/>
    </source>
</evidence>
<dbReference type="EMBL" id="JAUIZM010000001">
    <property type="protein sequence ID" value="KAK1401513.1"/>
    <property type="molecule type" value="Genomic_DNA"/>
</dbReference>
<dbReference type="SUPFAM" id="SSF69065">
    <property type="entry name" value="RNase III domain-like"/>
    <property type="match status" value="1"/>
</dbReference>
<reference evidence="3" key="1">
    <citation type="submission" date="2023-02" db="EMBL/GenBank/DDBJ databases">
        <title>Genome of toxic invasive species Heracleum sosnowskyi carries increased number of genes despite the absence of recent whole-genome duplications.</title>
        <authorList>
            <person name="Schelkunov M."/>
            <person name="Shtratnikova V."/>
            <person name="Makarenko M."/>
            <person name="Klepikova A."/>
            <person name="Omelchenko D."/>
            <person name="Novikova G."/>
            <person name="Obukhova E."/>
            <person name="Bogdanov V."/>
            <person name="Penin A."/>
            <person name="Logacheva M."/>
        </authorList>
    </citation>
    <scope>NUCLEOTIDE SEQUENCE</scope>
    <source>
        <strain evidence="3">Hsosn_3</strain>
        <tissue evidence="3">Leaf</tissue>
    </source>
</reference>
<feature type="domain" description="RNase III" evidence="2">
    <location>
        <begin position="76"/>
        <end position="95"/>
    </location>
</feature>
<dbReference type="Proteomes" id="UP001237642">
    <property type="component" value="Unassembled WGS sequence"/>
</dbReference>
<reference evidence="3" key="2">
    <citation type="submission" date="2023-05" db="EMBL/GenBank/DDBJ databases">
        <authorList>
            <person name="Schelkunov M.I."/>
        </authorList>
    </citation>
    <scope>NUCLEOTIDE SEQUENCE</scope>
    <source>
        <strain evidence="3">Hsosn_3</strain>
        <tissue evidence="3">Leaf</tissue>
    </source>
</reference>